<evidence type="ECO:0000256" key="1">
    <source>
        <dbReference type="SAM" id="MobiDB-lite"/>
    </source>
</evidence>
<proteinExistence type="predicted"/>
<organism evidence="2">
    <name type="scientific">Leptospira borgpetersenii serovar Ballum</name>
    <dbReference type="NCBI Taxonomy" id="280505"/>
    <lineage>
        <taxon>Bacteria</taxon>
        <taxon>Pseudomonadati</taxon>
        <taxon>Spirochaetota</taxon>
        <taxon>Spirochaetia</taxon>
        <taxon>Leptospirales</taxon>
        <taxon>Leptospiraceae</taxon>
        <taxon>Leptospira</taxon>
    </lineage>
</organism>
<reference evidence="2 3" key="1">
    <citation type="journal article" date="2015" name="PLoS Negl. Trop. Dis.">
        <title>Distribution of Plasmids in Distinct Leptospira Pathogenic Species.</title>
        <authorList>
            <person name="Wang Y."/>
            <person name="Zhuang X."/>
            <person name="Zhong Y."/>
            <person name="Zhang C."/>
            <person name="Zhang Y."/>
            <person name="Zeng L."/>
            <person name="Zhu Y."/>
            <person name="He P."/>
            <person name="Dong K."/>
            <person name="Pal U."/>
            <person name="Guo X."/>
            <person name="Qin J."/>
        </authorList>
    </citation>
    <scope>NUCLEOTIDE SEQUENCE [LARGE SCALE GENOMIC DNA]</scope>
    <source>
        <strain evidence="2 3">56604</strain>
    </source>
</reference>
<protein>
    <submittedName>
        <fullName evidence="2">Uncharacterized protein</fullName>
    </submittedName>
</protein>
<accession>A0A0S2IV05</accession>
<gene>
    <name evidence="2" type="ORF">LBBP_03176</name>
</gene>
<dbReference type="PATRIC" id="fig|280505.15.peg.3097"/>
<feature type="compositionally biased region" description="Basic and acidic residues" evidence="1">
    <location>
        <begin position="60"/>
        <end position="69"/>
    </location>
</feature>
<evidence type="ECO:0000313" key="2">
    <source>
        <dbReference type="EMBL" id="ALO27381.1"/>
    </source>
</evidence>
<dbReference type="AlphaFoldDB" id="A0A0S2IV05"/>
<sequence length="69" mass="8213">MVSLGGHGRWRRLELRRNLFQYPEEKSSLELLKNSMIQINKTASNVHFNTELVPKPRNRKNSDKRVHEQ</sequence>
<evidence type="ECO:0000313" key="3">
    <source>
        <dbReference type="Proteomes" id="UP000058857"/>
    </source>
</evidence>
<name>A0A0S2IV05_LEPBO</name>
<dbReference type="EMBL" id="CP012029">
    <property type="protein sequence ID" value="ALO27381.1"/>
    <property type="molecule type" value="Genomic_DNA"/>
</dbReference>
<dbReference type="Proteomes" id="UP000058857">
    <property type="component" value="Chromosome 1"/>
</dbReference>
<feature type="region of interest" description="Disordered" evidence="1">
    <location>
        <begin position="48"/>
        <end position="69"/>
    </location>
</feature>